<keyword evidence="7 8" id="KW-0411">Iron-sulfur</keyword>
<dbReference type="InterPro" id="IPR058240">
    <property type="entry name" value="rSAM_sf"/>
</dbReference>
<dbReference type="Pfam" id="PF04055">
    <property type="entry name" value="Radical_SAM"/>
    <property type="match status" value="1"/>
</dbReference>
<dbReference type="EMBL" id="CAVN010000092">
    <property type="protein sequence ID" value="CDF57965.1"/>
    <property type="molecule type" value="Genomic_DNA"/>
</dbReference>
<evidence type="ECO:0000256" key="6">
    <source>
        <dbReference type="ARBA" id="ARBA00023004"/>
    </source>
</evidence>
<dbReference type="Gene3D" id="2.40.50.140">
    <property type="entry name" value="Nucleic acid-binding proteins"/>
    <property type="match status" value="1"/>
</dbReference>
<comment type="subcellular location">
    <subcellularLocation>
        <location evidence="8">Cytoplasm</location>
    </subcellularLocation>
</comment>
<evidence type="ECO:0000256" key="1">
    <source>
        <dbReference type="ARBA" id="ARBA00022485"/>
    </source>
</evidence>
<protein>
    <recommendedName>
        <fullName evidence="8">Ribosomal protein uS12 methylthiotransferase RimO</fullName>
        <shortName evidence="8">uS12 MTTase</shortName>
        <shortName evidence="8">uS12 methylthiotransferase</shortName>
        <ecNumber evidence="8">2.8.4.4</ecNumber>
    </recommendedName>
    <alternativeName>
        <fullName evidence="8">Ribosomal protein uS12 (aspartate-C(3))-methylthiotransferase</fullName>
    </alternativeName>
    <alternativeName>
        <fullName evidence="8">Ribosome maturation factor RimO</fullName>
    </alternativeName>
</protein>
<dbReference type="SMART" id="SM00729">
    <property type="entry name" value="Elp3"/>
    <property type="match status" value="1"/>
</dbReference>
<dbReference type="Proteomes" id="UP000014923">
    <property type="component" value="Unassembled WGS sequence"/>
</dbReference>
<dbReference type="FunFam" id="3.40.50.12160:FF:000002">
    <property type="entry name" value="Ribosomal protein S12 methylthiotransferase RimO"/>
    <property type="match status" value="1"/>
</dbReference>
<dbReference type="SFLD" id="SFLDG01061">
    <property type="entry name" value="methylthiotransferase"/>
    <property type="match status" value="1"/>
</dbReference>
<comment type="catalytic activity">
    <reaction evidence="8">
        <text>L-aspartate(89)-[ribosomal protein uS12]-hydrogen + (sulfur carrier)-SH + AH2 + 2 S-adenosyl-L-methionine = 3-methylsulfanyl-L-aspartate(89)-[ribosomal protein uS12]-hydrogen + (sulfur carrier)-H + 5'-deoxyadenosine + L-methionine + A + S-adenosyl-L-homocysteine + 2 H(+)</text>
        <dbReference type="Rhea" id="RHEA:37087"/>
        <dbReference type="Rhea" id="RHEA-COMP:10460"/>
        <dbReference type="Rhea" id="RHEA-COMP:10461"/>
        <dbReference type="Rhea" id="RHEA-COMP:14737"/>
        <dbReference type="Rhea" id="RHEA-COMP:14739"/>
        <dbReference type="ChEBI" id="CHEBI:13193"/>
        <dbReference type="ChEBI" id="CHEBI:15378"/>
        <dbReference type="ChEBI" id="CHEBI:17319"/>
        <dbReference type="ChEBI" id="CHEBI:17499"/>
        <dbReference type="ChEBI" id="CHEBI:29917"/>
        <dbReference type="ChEBI" id="CHEBI:29961"/>
        <dbReference type="ChEBI" id="CHEBI:57844"/>
        <dbReference type="ChEBI" id="CHEBI:57856"/>
        <dbReference type="ChEBI" id="CHEBI:59789"/>
        <dbReference type="ChEBI" id="CHEBI:64428"/>
        <dbReference type="ChEBI" id="CHEBI:73599"/>
        <dbReference type="EC" id="2.8.4.4"/>
    </reaction>
</comment>
<dbReference type="PROSITE" id="PS51918">
    <property type="entry name" value="RADICAL_SAM"/>
    <property type="match status" value="1"/>
</dbReference>
<accession>R7RRT1</accession>
<dbReference type="FunFam" id="3.80.30.20:FF:000001">
    <property type="entry name" value="tRNA-2-methylthio-N(6)-dimethylallyladenosine synthase 2"/>
    <property type="match status" value="1"/>
</dbReference>
<dbReference type="InterPro" id="IPR002792">
    <property type="entry name" value="TRAM_dom"/>
</dbReference>
<dbReference type="OrthoDB" id="9805215at2"/>
<dbReference type="GO" id="GO:0103039">
    <property type="term" value="F:protein methylthiotransferase activity"/>
    <property type="evidence" value="ECO:0007669"/>
    <property type="project" value="UniProtKB-EC"/>
</dbReference>
<dbReference type="GO" id="GO:0140101">
    <property type="term" value="F:catalytic activity, acting on a tRNA"/>
    <property type="evidence" value="ECO:0007669"/>
    <property type="project" value="UniProtKB-ARBA"/>
</dbReference>
<keyword evidence="3 8" id="KW-0808">Transferase</keyword>
<dbReference type="eggNOG" id="COG0621">
    <property type="taxonomic scope" value="Bacteria"/>
</dbReference>
<dbReference type="HAMAP" id="MF_01865">
    <property type="entry name" value="MTTase_RimO"/>
    <property type="match status" value="1"/>
</dbReference>
<dbReference type="NCBIfam" id="TIGR00089">
    <property type="entry name" value="MiaB/RimO family radical SAM methylthiotransferase"/>
    <property type="match status" value="1"/>
</dbReference>
<evidence type="ECO:0000256" key="8">
    <source>
        <dbReference type="HAMAP-Rule" id="MF_01865"/>
    </source>
</evidence>
<dbReference type="SFLD" id="SFLDS00029">
    <property type="entry name" value="Radical_SAM"/>
    <property type="match status" value="1"/>
</dbReference>
<dbReference type="NCBIfam" id="TIGR01125">
    <property type="entry name" value="30S ribosomal protein S12 methylthiotransferase RimO"/>
    <property type="match status" value="1"/>
</dbReference>
<dbReference type="InterPro" id="IPR007197">
    <property type="entry name" value="rSAM"/>
</dbReference>
<evidence type="ECO:0000259" key="9">
    <source>
        <dbReference type="PROSITE" id="PS50926"/>
    </source>
</evidence>
<dbReference type="SFLD" id="SFLDF00274">
    <property type="entry name" value="ribosomal_protein_S12_methylth"/>
    <property type="match status" value="1"/>
</dbReference>
<sequence length="446" mass="51181">MKYKVGLISLGCDKNRIDAEVMLSELKKNGFEIVNDETKADIIIVNTCGFIESAKRESIETILEMAQNKIEGSCKAIIATGCMAERYKQELIEEMPELDAVVGTGNYTNIVEIVNNILNGNNKIVKVGNINYNLEYKERVLTTPRHYAYIKIAEGCNNNCSYCIIPQLRGRFRSRKMEDIIKEANQLAKQGVKELILVAQDTTMYGIDIYGKKMLCKLLTELETIEGIEWIRIMYSYPEEIDDELIDTIKNSKKICNYFDIPIQHISNNILKLMNRRTTKERIIDVITKIRTKINNAVIRTSLIVGFPGEQEEDFNELVEFIKNYKLDRVGVFEYSQEEGTRAALMENQIPEYIKVKRKDRLMKIQRKISLEKNKSLIGSVLEVIIDGITSDGVYYGRTYGDAPEIDQIVYINTKNKYNNGDIIKIKIVNAFEYDLIGDDLNEFGK</sequence>
<keyword evidence="2 8" id="KW-0963">Cytoplasm</keyword>
<proteinExistence type="inferred from homology"/>
<evidence type="ECO:0000256" key="2">
    <source>
        <dbReference type="ARBA" id="ARBA00022490"/>
    </source>
</evidence>
<evidence type="ECO:0000256" key="4">
    <source>
        <dbReference type="ARBA" id="ARBA00022691"/>
    </source>
</evidence>
<keyword evidence="12" id="KW-0689">Ribosomal protein</keyword>
<dbReference type="GO" id="GO:0005840">
    <property type="term" value="C:ribosome"/>
    <property type="evidence" value="ECO:0007669"/>
    <property type="project" value="UniProtKB-KW"/>
</dbReference>
<dbReference type="PROSITE" id="PS01278">
    <property type="entry name" value="MTTASE_RADICAL"/>
    <property type="match status" value="1"/>
</dbReference>
<reference evidence="12" key="1">
    <citation type="submission" date="2013-03" db="EMBL/GenBank/DDBJ databases">
        <title>Draft genome sequence of the hydrogen-ethanol-producing anaerobic alkalithermophilic Caloramator celere.</title>
        <authorList>
            <person name="Ciranna A."/>
            <person name="Larjo A."/>
            <person name="Kivisto A."/>
            <person name="Santala V."/>
            <person name="Roos C."/>
            <person name="Karp M."/>
        </authorList>
    </citation>
    <scope>NUCLEOTIDE SEQUENCE [LARGE SCALE GENOMIC DNA]</scope>
    <source>
        <strain evidence="12">DSM 8682</strain>
    </source>
</reference>
<dbReference type="GO" id="GO:0046872">
    <property type="term" value="F:metal ion binding"/>
    <property type="evidence" value="ECO:0007669"/>
    <property type="project" value="UniProtKB-KW"/>
</dbReference>
<dbReference type="GO" id="GO:0035600">
    <property type="term" value="P:tRNA methylthiolation"/>
    <property type="evidence" value="ECO:0007669"/>
    <property type="project" value="UniProtKB-ARBA"/>
</dbReference>
<organism evidence="12 13">
    <name type="scientific">Thermobrachium celere DSM 8682</name>
    <dbReference type="NCBI Taxonomy" id="941824"/>
    <lineage>
        <taxon>Bacteria</taxon>
        <taxon>Bacillati</taxon>
        <taxon>Bacillota</taxon>
        <taxon>Clostridia</taxon>
        <taxon>Eubacteriales</taxon>
        <taxon>Clostridiaceae</taxon>
        <taxon>Thermobrachium</taxon>
    </lineage>
</organism>
<keyword evidence="4 8" id="KW-0949">S-adenosyl-L-methionine</keyword>
<dbReference type="EC" id="2.8.4.4" evidence="8"/>
<dbReference type="InterPro" id="IPR006638">
    <property type="entry name" value="Elp3/MiaA/NifB-like_rSAM"/>
</dbReference>
<keyword evidence="6 8" id="KW-0408">Iron</keyword>
<feature type="binding site" evidence="8">
    <location>
        <position position="48"/>
    </location>
    <ligand>
        <name>[4Fe-4S] cluster</name>
        <dbReference type="ChEBI" id="CHEBI:49883"/>
        <label>1</label>
    </ligand>
</feature>
<dbReference type="HOGENOM" id="CLU_018697_0_1_9"/>
<keyword evidence="5 8" id="KW-0479">Metal-binding</keyword>
<dbReference type="Pfam" id="PF00919">
    <property type="entry name" value="UPF0004"/>
    <property type="match status" value="1"/>
</dbReference>
<dbReference type="CDD" id="cd01335">
    <property type="entry name" value="Radical_SAM"/>
    <property type="match status" value="1"/>
</dbReference>
<comment type="caution">
    <text evidence="12">The sequence shown here is derived from an EMBL/GenBank/DDBJ whole genome shotgun (WGS) entry which is preliminary data.</text>
</comment>
<dbReference type="InterPro" id="IPR005840">
    <property type="entry name" value="Ribosomal_uS12_MeSTrfase_RimO"/>
</dbReference>
<evidence type="ECO:0000259" key="10">
    <source>
        <dbReference type="PROSITE" id="PS51449"/>
    </source>
</evidence>
<dbReference type="AlphaFoldDB" id="R7RRT1"/>
<dbReference type="InterPro" id="IPR038135">
    <property type="entry name" value="Methylthiotransferase_N_sf"/>
</dbReference>
<feature type="domain" description="Radical SAM core" evidence="11">
    <location>
        <begin position="142"/>
        <end position="372"/>
    </location>
</feature>
<dbReference type="PROSITE" id="PS51449">
    <property type="entry name" value="MTTASE_N"/>
    <property type="match status" value="1"/>
</dbReference>
<keyword evidence="1 8" id="KW-0004">4Fe-4S</keyword>
<evidence type="ECO:0000256" key="5">
    <source>
        <dbReference type="ARBA" id="ARBA00022723"/>
    </source>
</evidence>
<evidence type="ECO:0000313" key="12">
    <source>
        <dbReference type="EMBL" id="CDF57965.1"/>
    </source>
</evidence>
<dbReference type="SUPFAM" id="SSF102114">
    <property type="entry name" value="Radical SAM enzymes"/>
    <property type="match status" value="1"/>
</dbReference>
<dbReference type="InterPro" id="IPR005839">
    <property type="entry name" value="Methylthiotransferase"/>
</dbReference>
<evidence type="ECO:0000259" key="11">
    <source>
        <dbReference type="PROSITE" id="PS51918"/>
    </source>
</evidence>
<dbReference type="GO" id="GO:0035599">
    <property type="term" value="F:aspartic acid methylthiotransferase activity"/>
    <property type="evidence" value="ECO:0007669"/>
    <property type="project" value="TreeGrafter"/>
</dbReference>
<dbReference type="PANTHER" id="PTHR43837">
    <property type="entry name" value="RIBOSOMAL PROTEIN S12 METHYLTHIOTRANSFERASE RIMO"/>
    <property type="match status" value="1"/>
</dbReference>
<comment type="cofactor">
    <cofactor evidence="8">
        <name>[4Fe-4S] cluster</name>
        <dbReference type="ChEBI" id="CHEBI:49883"/>
    </cofactor>
    <text evidence="8">Binds 2 [4Fe-4S] clusters. One cluster is coordinated with 3 cysteines and an exchangeable S-adenosyl-L-methionine.</text>
</comment>
<dbReference type="SFLD" id="SFLDG01082">
    <property type="entry name" value="B12-binding_domain_containing"/>
    <property type="match status" value="1"/>
</dbReference>
<dbReference type="PANTHER" id="PTHR43837:SF1">
    <property type="entry name" value="RIBOSOMAL PROTEIN US12 METHYLTHIOTRANSFERASE RIMO"/>
    <property type="match status" value="1"/>
</dbReference>
<keyword evidence="13" id="KW-1185">Reference proteome</keyword>
<dbReference type="GO" id="GO:0051539">
    <property type="term" value="F:4 iron, 4 sulfur cluster binding"/>
    <property type="evidence" value="ECO:0007669"/>
    <property type="project" value="UniProtKB-UniRule"/>
</dbReference>
<evidence type="ECO:0000313" key="13">
    <source>
        <dbReference type="Proteomes" id="UP000014923"/>
    </source>
</evidence>
<gene>
    <name evidence="8" type="primary">rimO</name>
    <name evidence="12" type="ORF">TCEL_01879</name>
</gene>
<evidence type="ECO:0000256" key="3">
    <source>
        <dbReference type="ARBA" id="ARBA00022679"/>
    </source>
</evidence>
<feature type="binding site" evidence="8">
    <location>
        <position position="160"/>
    </location>
    <ligand>
        <name>[4Fe-4S] cluster</name>
        <dbReference type="ChEBI" id="CHEBI:49883"/>
        <label>2</label>
        <note>4Fe-4S-S-AdoMet</note>
    </ligand>
</feature>
<comment type="similarity">
    <text evidence="8">Belongs to the methylthiotransferase family. RimO subfamily.</text>
</comment>
<dbReference type="PROSITE" id="PS50926">
    <property type="entry name" value="TRAM"/>
    <property type="match status" value="1"/>
</dbReference>
<feature type="binding site" evidence="8">
    <location>
        <position position="156"/>
    </location>
    <ligand>
        <name>[4Fe-4S] cluster</name>
        <dbReference type="ChEBI" id="CHEBI:49883"/>
        <label>2</label>
        <note>4Fe-4S-S-AdoMet</note>
    </ligand>
</feature>
<dbReference type="InterPro" id="IPR012340">
    <property type="entry name" value="NA-bd_OB-fold"/>
</dbReference>
<name>R7RRT1_9CLOT</name>
<feature type="domain" description="TRAM" evidence="9">
    <location>
        <begin position="375"/>
        <end position="442"/>
    </location>
</feature>
<dbReference type="Gene3D" id="3.80.30.20">
    <property type="entry name" value="tm_1862 like domain"/>
    <property type="match status" value="1"/>
</dbReference>
<dbReference type="Gene3D" id="3.40.50.12160">
    <property type="entry name" value="Methylthiotransferase, N-terminal domain"/>
    <property type="match status" value="1"/>
</dbReference>
<dbReference type="RefSeq" id="WP_018661605.1">
    <property type="nucleotide sequence ID" value="NZ_HF952018.1"/>
</dbReference>
<dbReference type="Pfam" id="PF18693">
    <property type="entry name" value="TRAM_2"/>
    <property type="match status" value="1"/>
</dbReference>
<dbReference type="GO" id="GO:0005829">
    <property type="term" value="C:cytosol"/>
    <property type="evidence" value="ECO:0007669"/>
    <property type="project" value="TreeGrafter"/>
</dbReference>
<keyword evidence="12" id="KW-0687">Ribonucleoprotein</keyword>
<feature type="binding site" evidence="8">
    <location>
        <position position="12"/>
    </location>
    <ligand>
        <name>[4Fe-4S] cluster</name>
        <dbReference type="ChEBI" id="CHEBI:49883"/>
        <label>1</label>
    </ligand>
</feature>
<dbReference type="InterPro" id="IPR023404">
    <property type="entry name" value="rSAM_horseshoe"/>
</dbReference>
<comment type="function">
    <text evidence="8">Catalyzes the methylthiolation of an aspartic acid residue of ribosomal protein uS12.</text>
</comment>
<feature type="binding site" evidence="8">
    <location>
        <position position="82"/>
    </location>
    <ligand>
        <name>[4Fe-4S] cluster</name>
        <dbReference type="ChEBI" id="CHEBI:49883"/>
        <label>1</label>
    </ligand>
</feature>
<evidence type="ECO:0000256" key="7">
    <source>
        <dbReference type="ARBA" id="ARBA00023014"/>
    </source>
</evidence>
<feature type="domain" description="MTTase N-terminal" evidence="10">
    <location>
        <begin position="3"/>
        <end position="119"/>
    </location>
</feature>
<dbReference type="InterPro" id="IPR013848">
    <property type="entry name" value="Methylthiotransferase_N"/>
</dbReference>
<dbReference type="InterPro" id="IPR020612">
    <property type="entry name" value="Methylthiotransferase_CS"/>
</dbReference>
<feature type="binding site" evidence="8">
    <location>
        <position position="163"/>
    </location>
    <ligand>
        <name>[4Fe-4S] cluster</name>
        <dbReference type="ChEBI" id="CHEBI:49883"/>
        <label>2</label>
        <note>4Fe-4S-S-AdoMet</note>
    </ligand>
</feature>